<keyword evidence="1" id="KW-0732">Signal</keyword>
<evidence type="ECO:0000313" key="3">
    <source>
        <dbReference type="Proteomes" id="UP000886884"/>
    </source>
</evidence>
<comment type="caution">
    <text evidence="2">The sequence shown here is derived from an EMBL/GenBank/DDBJ whole genome shotgun (WGS) entry which is preliminary data.</text>
</comment>
<protein>
    <submittedName>
        <fullName evidence="2">Uncharacterized protein</fullName>
    </submittedName>
</protein>
<dbReference type="EMBL" id="DVOT01000029">
    <property type="protein sequence ID" value="HIV26645.1"/>
    <property type="molecule type" value="Genomic_DNA"/>
</dbReference>
<gene>
    <name evidence="2" type="ORF">IAA64_01635</name>
</gene>
<sequence>MKRYRRILLSSLLALLLALESGAALAEENSRTIVLRDPVFQLEGEDVLALEGLSFTLSQLGGDQYLRLDAGDARLALGMGRQDGQILLFMDGLDGLYALPSASSLAAWNVQSLSSAQFWQDLLDSWMAALQTGTAEDGEAEILGETRPARQYAVSMSGQELKTLLGALLPAELPDLSGATGTLAVSDDNAFSLRLTIENGLALEAEGLRGETDSVFQLTASQSGQQMGAVDLNTQGGNLSLEASWQDARFSAAVEETDGAQSSQISAAANDMAFSATGLRTDEIAQWRAILTGDDGTDAFRLEALYDAQIAPLEGGGTREVGTFSLNAEEFSAAFALEASTVPVEGAAGFLDGMDMPVVRMDEMTEAEQMALAARMQSLVLNFAAGAIQNVPGLTDFATMLASPLGDSLSAQGVLGALAEAEEQGFEGILPNS</sequence>
<evidence type="ECO:0000313" key="2">
    <source>
        <dbReference type="EMBL" id="HIV26645.1"/>
    </source>
</evidence>
<accession>A0A9D1P663</accession>
<reference evidence="2" key="1">
    <citation type="submission" date="2020-10" db="EMBL/GenBank/DDBJ databases">
        <authorList>
            <person name="Gilroy R."/>
        </authorList>
    </citation>
    <scope>NUCLEOTIDE SEQUENCE</scope>
    <source>
        <strain evidence="2">CHK183-6373</strain>
    </source>
</reference>
<feature type="chain" id="PRO_5039061626" evidence="1">
    <location>
        <begin position="27"/>
        <end position="433"/>
    </location>
</feature>
<organism evidence="2 3">
    <name type="scientific">Candidatus Ornithocaccomicrobium faecavium</name>
    <dbReference type="NCBI Taxonomy" id="2840890"/>
    <lineage>
        <taxon>Bacteria</taxon>
        <taxon>Bacillati</taxon>
        <taxon>Bacillota</taxon>
        <taxon>Clostridia</taxon>
        <taxon>Candidatus Ornithocaccomicrobium</taxon>
    </lineage>
</organism>
<name>A0A9D1P663_9FIRM</name>
<dbReference type="AlphaFoldDB" id="A0A9D1P663"/>
<proteinExistence type="predicted"/>
<reference evidence="2" key="2">
    <citation type="journal article" date="2021" name="PeerJ">
        <title>Extensive microbial diversity within the chicken gut microbiome revealed by metagenomics and culture.</title>
        <authorList>
            <person name="Gilroy R."/>
            <person name="Ravi A."/>
            <person name="Getino M."/>
            <person name="Pursley I."/>
            <person name="Horton D.L."/>
            <person name="Alikhan N.F."/>
            <person name="Baker D."/>
            <person name="Gharbi K."/>
            <person name="Hall N."/>
            <person name="Watson M."/>
            <person name="Adriaenssens E.M."/>
            <person name="Foster-Nyarko E."/>
            <person name="Jarju S."/>
            <person name="Secka A."/>
            <person name="Antonio M."/>
            <person name="Oren A."/>
            <person name="Chaudhuri R.R."/>
            <person name="La Ragione R."/>
            <person name="Hildebrand F."/>
            <person name="Pallen M.J."/>
        </authorList>
    </citation>
    <scope>NUCLEOTIDE SEQUENCE</scope>
    <source>
        <strain evidence="2">CHK183-6373</strain>
    </source>
</reference>
<evidence type="ECO:0000256" key="1">
    <source>
        <dbReference type="SAM" id="SignalP"/>
    </source>
</evidence>
<feature type="signal peptide" evidence="1">
    <location>
        <begin position="1"/>
        <end position="26"/>
    </location>
</feature>
<dbReference type="Proteomes" id="UP000886884">
    <property type="component" value="Unassembled WGS sequence"/>
</dbReference>